<evidence type="ECO:0000259" key="1">
    <source>
        <dbReference type="PROSITE" id="PS50055"/>
    </source>
</evidence>
<keyword evidence="4" id="KW-1185">Reference proteome</keyword>
<name>A0AA88YAA2_PINIB</name>
<dbReference type="Proteomes" id="UP001186944">
    <property type="component" value="Unassembled WGS sequence"/>
</dbReference>
<dbReference type="InterPro" id="IPR003595">
    <property type="entry name" value="Tyr_Pase_cat"/>
</dbReference>
<dbReference type="AlphaFoldDB" id="A0AA88YAA2"/>
<dbReference type="PANTHER" id="PTHR19134:SF561">
    <property type="entry name" value="PROTEIN TYROSINE PHOSPHATASE 36E, ISOFORM A"/>
    <property type="match status" value="1"/>
</dbReference>
<dbReference type="Pfam" id="PF00102">
    <property type="entry name" value="Y_phosphatase"/>
    <property type="match status" value="1"/>
</dbReference>
<dbReference type="PRINTS" id="PR00700">
    <property type="entry name" value="PRTYPHPHTASE"/>
</dbReference>
<dbReference type="SUPFAM" id="SSF52799">
    <property type="entry name" value="(Phosphotyrosine protein) phosphatases II"/>
    <property type="match status" value="1"/>
</dbReference>
<dbReference type="PROSITE" id="PS00383">
    <property type="entry name" value="TYR_PHOSPHATASE_1"/>
    <property type="match status" value="1"/>
</dbReference>
<dbReference type="PANTHER" id="PTHR19134">
    <property type="entry name" value="RECEPTOR-TYPE TYROSINE-PROTEIN PHOSPHATASE"/>
    <property type="match status" value="1"/>
</dbReference>
<dbReference type="PROSITE" id="PS50056">
    <property type="entry name" value="TYR_PHOSPHATASE_2"/>
    <property type="match status" value="1"/>
</dbReference>
<dbReference type="EMBL" id="VSWD01000009">
    <property type="protein sequence ID" value="KAK3092550.1"/>
    <property type="molecule type" value="Genomic_DNA"/>
</dbReference>
<dbReference type="SMART" id="SM00194">
    <property type="entry name" value="PTPc"/>
    <property type="match status" value="1"/>
</dbReference>
<evidence type="ECO:0000259" key="2">
    <source>
        <dbReference type="PROSITE" id="PS50056"/>
    </source>
</evidence>
<dbReference type="InterPro" id="IPR016130">
    <property type="entry name" value="Tyr_Pase_AS"/>
</dbReference>
<feature type="domain" description="Tyrosine specific protein phosphatases" evidence="2">
    <location>
        <begin position="54"/>
        <end position="117"/>
    </location>
</feature>
<evidence type="ECO:0000313" key="4">
    <source>
        <dbReference type="Proteomes" id="UP001186944"/>
    </source>
</evidence>
<dbReference type="InterPro" id="IPR029021">
    <property type="entry name" value="Prot-tyrosine_phosphatase-like"/>
</dbReference>
<evidence type="ECO:0000313" key="3">
    <source>
        <dbReference type="EMBL" id="KAK3092550.1"/>
    </source>
</evidence>
<comment type="caution">
    <text evidence="3">The sequence shown here is derived from an EMBL/GenBank/DDBJ whole genome shotgun (WGS) entry which is preliminary data.</text>
</comment>
<dbReference type="PROSITE" id="PS50055">
    <property type="entry name" value="TYR_PHOSPHATASE_PTP"/>
    <property type="match status" value="1"/>
</dbReference>
<dbReference type="GO" id="GO:0004725">
    <property type="term" value="F:protein tyrosine phosphatase activity"/>
    <property type="evidence" value="ECO:0007669"/>
    <property type="project" value="InterPro"/>
</dbReference>
<organism evidence="3 4">
    <name type="scientific">Pinctada imbricata</name>
    <name type="common">Atlantic pearl-oyster</name>
    <name type="synonym">Pinctada martensii</name>
    <dbReference type="NCBI Taxonomy" id="66713"/>
    <lineage>
        <taxon>Eukaryota</taxon>
        <taxon>Metazoa</taxon>
        <taxon>Spiralia</taxon>
        <taxon>Lophotrochozoa</taxon>
        <taxon>Mollusca</taxon>
        <taxon>Bivalvia</taxon>
        <taxon>Autobranchia</taxon>
        <taxon>Pteriomorphia</taxon>
        <taxon>Pterioida</taxon>
        <taxon>Pterioidea</taxon>
        <taxon>Pteriidae</taxon>
        <taxon>Pinctada</taxon>
    </lineage>
</organism>
<feature type="domain" description="Tyrosine-protein phosphatase" evidence="1">
    <location>
        <begin position="12"/>
        <end position="128"/>
    </location>
</feature>
<dbReference type="InterPro" id="IPR000387">
    <property type="entry name" value="Tyr_Pase_dom"/>
</dbReference>
<sequence>MWRMIWQEKISQTVMVTNIKEQNKRKETRNLTHFQYTTWPDHRVPEADNLVAFHHRIKRSQSLTNTNNTKAPPLLVHCSAGIGRTGTFIALDALSEYCKHANTINVFKYIKKMREEERMNMVQTAVSQ</sequence>
<dbReference type="InterPro" id="IPR050348">
    <property type="entry name" value="Protein-Tyr_Phosphatase"/>
</dbReference>
<dbReference type="CDD" id="cd00047">
    <property type="entry name" value="PTPc"/>
    <property type="match status" value="1"/>
</dbReference>
<reference evidence="3" key="1">
    <citation type="submission" date="2019-08" db="EMBL/GenBank/DDBJ databases">
        <title>The improved chromosome-level genome for the pearl oyster Pinctada fucata martensii using PacBio sequencing and Hi-C.</title>
        <authorList>
            <person name="Zheng Z."/>
        </authorList>
    </citation>
    <scope>NUCLEOTIDE SEQUENCE</scope>
    <source>
        <strain evidence="3">ZZ-2019</strain>
        <tissue evidence="3">Adductor muscle</tissue>
    </source>
</reference>
<dbReference type="InterPro" id="IPR000242">
    <property type="entry name" value="PTP_cat"/>
</dbReference>
<proteinExistence type="predicted"/>
<gene>
    <name evidence="3" type="ORF">FSP39_004297</name>
</gene>
<dbReference type="SMART" id="SM00404">
    <property type="entry name" value="PTPc_motif"/>
    <property type="match status" value="1"/>
</dbReference>
<accession>A0AA88YAA2</accession>
<protein>
    <submittedName>
        <fullName evidence="3">Uncharacterized protein</fullName>
    </submittedName>
</protein>
<dbReference type="Gene3D" id="3.90.190.10">
    <property type="entry name" value="Protein tyrosine phosphatase superfamily"/>
    <property type="match status" value="1"/>
</dbReference>